<evidence type="ECO:0000313" key="6">
    <source>
        <dbReference type="EMBL" id="QOV90538.1"/>
    </source>
</evidence>
<keyword evidence="3" id="KW-0732">Signal</keyword>
<feature type="compositionally biased region" description="Low complexity" evidence="2">
    <location>
        <begin position="48"/>
        <end position="60"/>
    </location>
</feature>
<dbReference type="InterPro" id="IPR011249">
    <property type="entry name" value="Metalloenz_LuxS/M16"/>
</dbReference>
<dbReference type="InterPro" id="IPR011765">
    <property type="entry name" value="Pept_M16_N"/>
</dbReference>
<dbReference type="Proteomes" id="UP000593765">
    <property type="component" value="Chromosome"/>
</dbReference>
<evidence type="ECO:0000259" key="5">
    <source>
        <dbReference type="Pfam" id="PF05193"/>
    </source>
</evidence>
<dbReference type="RefSeq" id="WP_206293627.1">
    <property type="nucleotide sequence ID" value="NZ_CP063458.1"/>
</dbReference>
<feature type="domain" description="Peptidase M16 C-terminal" evidence="5">
    <location>
        <begin position="711"/>
        <end position="889"/>
    </location>
</feature>
<accession>A0A7M2WYG8</accession>
<evidence type="ECO:0000256" key="2">
    <source>
        <dbReference type="SAM" id="MobiDB-lite"/>
    </source>
</evidence>
<proteinExistence type="inferred from homology"/>
<evidence type="ECO:0000313" key="7">
    <source>
        <dbReference type="Proteomes" id="UP000593765"/>
    </source>
</evidence>
<organism evidence="6 7">
    <name type="scientific">Humisphaera borealis</name>
    <dbReference type="NCBI Taxonomy" id="2807512"/>
    <lineage>
        <taxon>Bacteria</taxon>
        <taxon>Pseudomonadati</taxon>
        <taxon>Planctomycetota</taxon>
        <taxon>Phycisphaerae</taxon>
        <taxon>Tepidisphaerales</taxon>
        <taxon>Tepidisphaeraceae</taxon>
        <taxon>Humisphaera</taxon>
    </lineage>
</organism>
<feature type="chain" id="PRO_5034560558" evidence="3">
    <location>
        <begin position="22"/>
        <end position="1002"/>
    </location>
</feature>
<dbReference type="PANTHER" id="PTHR11851:SF49">
    <property type="entry name" value="MITOCHONDRIAL-PROCESSING PEPTIDASE SUBUNIT ALPHA"/>
    <property type="match status" value="1"/>
</dbReference>
<dbReference type="SUPFAM" id="SSF63411">
    <property type="entry name" value="LuxS/MPP-like metallohydrolase"/>
    <property type="match status" value="4"/>
</dbReference>
<sequence>MNTRIVCLALAVAFSASCQNAGSKSRSAAKLPPAETKAVGKPSKALDVPPAEEAAVAKSASPSSAAATAPAAATAASPELLQSTADMAGYGVERFRIVSSPDEVIAVLSNGTTVICKRVSSPAVSVRGYCYTGGVFEGKWLGGGLSHLLEHLVAGGSNEKRTEAENRDLLQKIGNDSNAYTTDDHTAYFINTTTEHMESAVDLVCNWMLGAKITPEEYRREYLVVQRELEMGKGEPDSVFYYMTAANRFRVSPARIPVIGYQEVIQGLSRDDVYNYFKLAYVPNNLVFSVAGDIDPEKMLAAVKQQVKHAKPGRDFSRDIPAEPKVVSPRSMVGTFPGLGQAKLQLAMPTVQLQHEDLYALDLLATALGGGESSIFTEVLRDKKELVSSVSVMSWTPSYTDGSFQIDIELDAAKVPQATEAALELLEKVKSDGIDEQRLVRAKTQLRANHIRNMQTAEAVASLMATDFITTGDPHFASHYVERIEKVNADQVKAVAKKYFNGQRLLTTALLPTEFAPTLPKAEQLLRPVSPATTQPSEKASDGQIVKIDLDENTVLLARRITTTPLVVMQLYTLGGLTAEDEKTNGLGNLTMQMVSRGTKARSAQQVAEFWDSIGGDFDASCGNNSWSWTASCMREDFAKAYDAFADLVNNPTFPDAELQPMKKRVLAQIQGQDADWTNQAFRYFKKTYYGPSNSPYQFMATGTAANVEAFTAEQVKSWYASQVTPRKKVIAVFGDIDPKGVEAIVRKTPLARTEKIVPNRPGVAANAPGKGAAPKVPGVTVEKVALNKTEQALAGVVVGYNAESVVGKPENFPIAVGDTMASGYQYGSGYLYEILRGRGLVYVVHGQNSPGLNDSLPGTFMVYAGCEPDKVNEVIDVILENIARLQGSPQDVNVDWFNRSKELIVVAEALDNQTPAQQATQAALDELYGLGYTWHQRFADNIRAVKLDDVRDIAARRLSRCVVTVSTPKPDLVTTREGTREYKAFSAVELTPRGIQHDAGK</sequence>
<dbReference type="PROSITE" id="PS51257">
    <property type="entry name" value="PROKAR_LIPOPROTEIN"/>
    <property type="match status" value="1"/>
</dbReference>
<feature type="domain" description="Peptidase M16 N-terminal" evidence="4">
    <location>
        <begin position="562"/>
        <end position="691"/>
    </location>
</feature>
<dbReference type="Pfam" id="PF00675">
    <property type="entry name" value="Peptidase_M16"/>
    <property type="match status" value="2"/>
</dbReference>
<dbReference type="InterPro" id="IPR007863">
    <property type="entry name" value="Peptidase_M16_C"/>
</dbReference>
<dbReference type="PANTHER" id="PTHR11851">
    <property type="entry name" value="METALLOPROTEASE"/>
    <property type="match status" value="1"/>
</dbReference>
<name>A0A7M2WYG8_9BACT</name>
<evidence type="ECO:0000256" key="1">
    <source>
        <dbReference type="ARBA" id="ARBA00007261"/>
    </source>
</evidence>
<reference evidence="6 7" key="1">
    <citation type="submission" date="2020-10" db="EMBL/GenBank/DDBJ databases">
        <title>Wide distribution of Phycisphaera-like planctomycetes from WD2101 soil group in peatlands and genome analysis of the first cultivated representative.</title>
        <authorList>
            <person name="Dedysh S.N."/>
            <person name="Beletsky A.V."/>
            <person name="Ivanova A."/>
            <person name="Kulichevskaya I.S."/>
            <person name="Suzina N.E."/>
            <person name="Philippov D.A."/>
            <person name="Rakitin A.L."/>
            <person name="Mardanov A.V."/>
            <person name="Ravin N.V."/>
        </authorList>
    </citation>
    <scope>NUCLEOTIDE SEQUENCE [LARGE SCALE GENOMIC DNA]</scope>
    <source>
        <strain evidence="6 7">M1803</strain>
    </source>
</reference>
<evidence type="ECO:0000259" key="4">
    <source>
        <dbReference type="Pfam" id="PF00675"/>
    </source>
</evidence>
<feature type="domain" description="Peptidase M16 C-terminal" evidence="5">
    <location>
        <begin position="268"/>
        <end position="446"/>
    </location>
</feature>
<gene>
    <name evidence="6" type="ORF">IPV69_03995</name>
</gene>
<evidence type="ECO:0000256" key="3">
    <source>
        <dbReference type="SAM" id="SignalP"/>
    </source>
</evidence>
<feature type="domain" description="Peptidase M16 N-terminal" evidence="4">
    <location>
        <begin position="132"/>
        <end position="256"/>
    </location>
</feature>
<dbReference type="KEGG" id="hbs:IPV69_03995"/>
<dbReference type="Gene3D" id="3.30.830.10">
    <property type="entry name" value="Metalloenzyme, LuxS/M16 peptidase-like"/>
    <property type="match status" value="4"/>
</dbReference>
<dbReference type="GO" id="GO:0046872">
    <property type="term" value="F:metal ion binding"/>
    <property type="evidence" value="ECO:0007669"/>
    <property type="project" value="InterPro"/>
</dbReference>
<feature type="region of interest" description="Disordered" evidence="2">
    <location>
        <begin position="24"/>
        <end position="60"/>
    </location>
</feature>
<protein>
    <submittedName>
        <fullName evidence="6">Insulinase family protein</fullName>
    </submittedName>
</protein>
<comment type="similarity">
    <text evidence="1">Belongs to the peptidase M16 family.</text>
</comment>
<dbReference type="AlphaFoldDB" id="A0A7M2WYG8"/>
<feature type="signal peptide" evidence="3">
    <location>
        <begin position="1"/>
        <end position="21"/>
    </location>
</feature>
<dbReference type="InterPro" id="IPR050361">
    <property type="entry name" value="MPP/UQCRC_Complex"/>
</dbReference>
<dbReference type="EMBL" id="CP063458">
    <property type="protein sequence ID" value="QOV90538.1"/>
    <property type="molecule type" value="Genomic_DNA"/>
</dbReference>
<dbReference type="Pfam" id="PF05193">
    <property type="entry name" value="Peptidase_M16_C"/>
    <property type="match status" value="2"/>
</dbReference>
<keyword evidence="7" id="KW-1185">Reference proteome</keyword>